<keyword evidence="2" id="KW-1185">Reference proteome</keyword>
<sequence>MAASPVVWRARRVYVCWSGHCSEGWIWLSPVWLKFRRNALETGDFQMKFQMKVRLKFSSGSVPVSDSTGVM</sequence>
<reference evidence="1" key="1">
    <citation type="submission" date="2021-05" db="EMBL/GenBank/DDBJ databases">
        <authorList>
            <person name="Pan Q."/>
            <person name="Jouanno E."/>
            <person name="Zahm M."/>
            <person name="Klopp C."/>
            <person name="Cabau C."/>
            <person name="Louis A."/>
            <person name="Berthelot C."/>
            <person name="Parey E."/>
            <person name="Roest Crollius H."/>
            <person name="Montfort J."/>
            <person name="Robinson-Rechavi M."/>
            <person name="Bouchez O."/>
            <person name="Lampietro C."/>
            <person name="Lopez Roques C."/>
            <person name="Donnadieu C."/>
            <person name="Postlethwait J."/>
            <person name="Bobe J."/>
            <person name="Dillon D."/>
            <person name="Chandos A."/>
            <person name="von Hippel F."/>
            <person name="Guiguen Y."/>
        </authorList>
    </citation>
    <scope>NUCLEOTIDE SEQUENCE</scope>
    <source>
        <strain evidence="1">YG-Jan2019</strain>
    </source>
</reference>
<gene>
    <name evidence="1" type="ORF">DPEC_G00146100</name>
</gene>
<dbReference type="Proteomes" id="UP001157502">
    <property type="component" value="Chromosome 11"/>
</dbReference>
<accession>A0ACC2GP35</accession>
<dbReference type="EMBL" id="CM055738">
    <property type="protein sequence ID" value="KAJ8005388.1"/>
    <property type="molecule type" value="Genomic_DNA"/>
</dbReference>
<organism evidence="1 2">
    <name type="scientific">Dallia pectoralis</name>
    <name type="common">Alaska blackfish</name>
    <dbReference type="NCBI Taxonomy" id="75939"/>
    <lineage>
        <taxon>Eukaryota</taxon>
        <taxon>Metazoa</taxon>
        <taxon>Chordata</taxon>
        <taxon>Craniata</taxon>
        <taxon>Vertebrata</taxon>
        <taxon>Euteleostomi</taxon>
        <taxon>Actinopterygii</taxon>
        <taxon>Neopterygii</taxon>
        <taxon>Teleostei</taxon>
        <taxon>Protacanthopterygii</taxon>
        <taxon>Esociformes</taxon>
        <taxon>Umbridae</taxon>
        <taxon>Dallia</taxon>
    </lineage>
</organism>
<comment type="caution">
    <text evidence="1">The sequence shown here is derived from an EMBL/GenBank/DDBJ whole genome shotgun (WGS) entry which is preliminary data.</text>
</comment>
<feature type="non-terminal residue" evidence="1">
    <location>
        <position position="71"/>
    </location>
</feature>
<protein>
    <submittedName>
        <fullName evidence="1">Uncharacterized protein</fullName>
    </submittedName>
</protein>
<evidence type="ECO:0000313" key="1">
    <source>
        <dbReference type="EMBL" id="KAJ8005388.1"/>
    </source>
</evidence>
<evidence type="ECO:0000313" key="2">
    <source>
        <dbReference type="Proteomes" id="UP001157502"/>
    </source>
</evidence>
<proteinExistence type="predicted"/>
<name>A0ACC2GP35_DALPE</name>